<sequence>MESPLSEASLEIQAIDEANSANISIPFYELQDIIKWSKDASENLYVVEETTIFYPTANSTKLANVLTQAQPHRKLRLQGRVVVDNDQENQLIIYENGQNLNGAWIIHEGDFSNFSIGYPNTLWIPTNLGHLEIRTSLEYHDIFTEMMHAIGIFYVALFHYEDYDLIDENEKDFNHVAAILNFYSIYVDGRGLFFKDVLGIATKYAKFMLNEYSKEDSKGALIEKHMFFMWLRDGCKTSKGIPVTHNQNRDLSPEQYRQYFEKARQRMRKKYSSPEPPSNFSEPPPADRSDSYTDPHAQLKSELSTISIQRVECSMSKPFHGDYISPQFPHGINTESSIPEKIAALICHAAFSGRQQLQKLTINSVATLLHRDYSISYRQVSHELLVIFRASILMYLPNSTSWKASELYRELTSSSVHSCISQSHPQYVKMQESIRDYVNGTKKLIHREIKCTTPSISVKPTQKISSPQIYLPTPMPDLPNRDPSIISLDPKTFKKEVSTSFRKNNGIQRSAYRYLGIYD</sequence>
<comment type="caution">
    <text evidence="2">The sequence shown here is derived from an EMBL/GenBank/DDBJ whole genome shotgun (WGS) entry which is preliminary data.</text>
</comment>
<dbReference type="AlphaFoldDB" id="A0A2S4Q2C0"/>
<accession>A0A2S4Q2C0</accession>
<dbReference type="STRING" id="225359.A0A2S4Q2C0"/>
<keyword evidence="3" id="KW-1185">Reference proteome</keyword>
<evidence type="ECO:0000313" key="2">
    <source>
        <dbReference type="EMBL" id="POS88445.1"/>
    </source>
</evidence>
<evidence type="ECO:0000256" key="1">
    <source>
        <dbReference type="SAM" id="MobiDB-lite"/>
    </source>
</evidence>
<feature type="region of interest" description="Disordered" evidence="1">
    <location>
        <begin position="266"/>
        <end position="295"/>
    </location>
</feature>
<reference evidence="2 3" key="1">
    <citation type="submission" date="2017-10" db="EMBL/GenBank/DDBJ databases">
        <title>Development of genomic resources for the powdery mildew, Erysiphe pulchra.</title>
        <authorList>
            <person name="Wadl P.A."/>
            <person name="Mack B.M."/>
            <person name="Moore G."/>
            <person name="Beltz S.B."/>
        </authorList>
    </citation>
    <scope>NUCLEOTIDE SEQUENCE [LARGE SCALE GENOMIC DNA]</scope>
    <source>
        <strain evidence="2">Cflorida</strain>
    </source>
</reference>
<organism evidence="2 3">
    <name type="scientific">Erysiphe pulchra</name>
    <dbReference type="NCBI Taxonomy" id="225359"/>
    <lineage>
        <taxon>Eukaryota</taxon>
        <taxon>Fungi</taxon>
        <taxon>Dikarya</taxon>
        <taxon>Ascomycota</taxon>
        <taxon>Pezizomycotina</taxon>
        <taxon>Leotiomycetes</taxon>
        <taxon>Erysiphales</taxon>
        <taxon>Erysiphaceae</taxon>
        <taxon>Erysiphe</taxon>
    </lineage>
</organism>
<dbReference type="Proteomes" id="UP000237438">
    <property type="component" value="Unassembled WGS sequence"/>
</dbReference>
<name>A0A2S4Q2C0_9PEZI</name>
<dbReference type="OrthoDB" id="3590085at2759"/>
<feature type="compositionally biased region" description="Basic and acidic residues" evidence="1">
    <location>
        <begin position="285"/>
        <end position="295"/>
    </location>
</feature>
<protein>
    <submittedName>
        <fullName evidence="2">Uncharacterized protein</fullName>
    </submittedName>
</protein>
<evidence type="ECO:0000313" key="3">
    <source>
        <dbReference type="Proteomes" id="UP000237438"/>
    </source>
</evidence>
<dbReference type="EMBL" id="PEDP01000002">
    <property type="protein sequence ID" value="POS88445.1"/>
    <property type="molecule type" value="Genomic_DNA"/>
</dbReference>
<feature type="compositionally biased region" description="Pro residues" evidence="1">
    <location>
        <begin position="274"/>
        <end position="284"/>
    </location>
</feature>
<gene>
    <name evidence="2" type="ORF">EPUL_000030</name>
</gene>
<proteinExistence type="predicted"/>